<keyword evidence="2 9" id="KW-0489">Methyltransferase</keyword>
<organism evidence="11 12">
    <name type="scientific">Dissophora globulifera</name>
    <dbReference type="NCBI Taxonomy" id="979702"/>
    <lineage>
        <taxon>Eukaryota</taxon>
        <taxon>Fungi</taxon>
        <taxon>Fungi incertae sedis</taxon>
        <taxon>Mucoromycota</taxon>
        <taxon>Mortierellomycotina</taxon>
        <taxon>Mortierellomycetes</taxon>
        <taxon>Mortierellales</taxon>
        <taxon>Mortierellaceae</taxon>
        <taxon>Dissophora</taxon>
    </lineage>
</organism>
<dbReference type="GO" id="GO:0005634">
    <property type="term" value="C:nucleus"/>
    <property type="evidence" value="ECO:0007669"/>
    <property type="project" value="TreeGrafter"/>
</dbReference>
<keyword evidence="4 9" id="KW-0949">S-adenosyl-L-methionine</keyword>
<evidence type="ECO:0000256" key="2">
    <source>
        <dbReference type="ARBA" id="ARBA00022603"/>
    </source>
</evidence>
<comment type="catalytic activity">
    <reaction evidence="8 9">
        <text>guanosine(26) in tRNA + 2 S-adenosyl-L-methionine = N(2)-dimethylguanosine(26) in tRNA + 2 S-adenosyl-L-homocysteine + 2 H(+)</text>
        <dbReference type="Rhea" id="RHEA:43140"/>
        <dbReference type="Rhea" id="RHEA-COMP:10359"/>
        <dbReference type="Rhea" id="RHEA-COMP:10360"/>
        <dbReference type="ChEBI" id="CHEBI:15378"/>
        <dbReference type="ChEBI" id="CHEBI:57856"/>
        <dbReference type="ChEBI" id="CHEBI:59789"/>
        <dbReference type="ChEBI" id="CHEBI:74269"/>
        <dbReference type="ChEBI" id="CHEBI:74513"/>
        <dbReference type="EC" id="2.1.1.216"/>
    </reaction>
</comment>
<dbReference type="AlphaFoldDB" id="A0A9P6UXT2"/>
<gene>
    <name evidence="11" type="primary">TRM1</name>
    <name evidence="11" type="ORF">BGZ99_002015</name>
</gene>
<dbReference type="FunFam" id="3.30.56.70:FF:000001">
    <property type="entry name" value="tRNA (guanine(26)-N(2))-dimethyltransferase"/>
    <property type="match status" value="1"/>
</dbReference>
<dbReference type="PANTHER" id="PTHR10631:SF3">
    <property type="entry name" value="TRNA (GUANINE(26)-N(2))-DIMETHYLTRANSFERASE"/>
    <property type="match status" value="1"/>
</dbReference>
<dbReference type="InterPro" id="IPR042296">
    <property type="entry name" value="tRNA_met_Trm1_C"/>
</dbReference>
<dbReference type="PROSITE" id="PS51626">
    <property type="entry name" value="SAM_MT_TRM1"/>
    <property type="match status" value="1"/>
</dbReference>
<keyword evidence="3 9" id="KW-0808">Transferase</keyword>
<proteinExistence type="inferred from homology"/>
<evidence type="ECO:0000256" key="6">
    <source>
        <dbReference type="ARBA" id="ARBA00022884"/>
    </source>
</evidence>
<evidence type="ECO:0000313" key="12">
    <source>
        <dbReference type="Proteomes" id="UP000738325"/>
    </source>
</evidence>
<evidence type="ECO:0000256" key="3">
    <source>
        <dbReference type="ARBA" id="ARBA00022679"/>
    </source>
</evidence>
<dbReference type="EMBL" id="JAAAIP010000156">
    <property type="protein sequence ID" value="KAG0324280.1"/>
    <property type="molecule type" value="Genomic_DNA"/>
</dbReference>
<feature type="region of interest" description="Disordered" evidence="10">
    <location>
        <begin position="71"/>
        <end position="98"/>
    </location>
</feature>
<evidence type="ECO:0000256" key="5">
    <source>
        <dbReference type="ARBA" id="ARBA00022694"/>
    </source>
</evidence>
<keyword evidence="12" id="KW-1185">Reference proteome</keyword>
<dbReference type="NCBIfam" id="TIGR00308">
    <property type="entry name" value="TRM1"/>
    <property type="match status" value="1"/>
</dbReference>
<dbReference type="SUPFAM" id="SSF53335">
    <property type="entry name" value="S-adenosyl-L-methionine-dependent methyltransferases"/>
    <property type="match status" value="1"/>
</dbReference>
<dbReference type="Proteomes" id="UP000738325">
    <property type="component" value="Unassembled WGS sequence"/>
</dbReference>
<evidence type="ECO:0000256" key="1">
    <source>
        <dbReference type="ARBA" id="ARBA00022555"/>
    </source>
</evidence>
<evidence type="ECO:0000256" key="7">
    <source>
        <dbReference type="ARBA" id="ARBA00039099"/>
    </source>
</evidence>
<dbReference type="GO" id="GO:0002940">
    <property type="term" value="P:tRNA N2-guanine methylation"/>
    <property type="evidence" value="ECO:0007669"/>
    <property type="project" value="TreeGrafter"/>
</dbReference>
<sequence length="562" mass="61254">MDSTLHTSSDDTPAPAGFKRVTEGKATILFPDTNEVFYNPIQEFNRDISIAAIRTWNEFFQEERSAKLAEKKARKDANAAKRAQEGLDPLPDKEYPEGFDPTAPRGITIMEALSASGLRSIRYAKEIPNVKHILTNDLEADAVVSIKRNADFNGISPDLLEPHQGDAIDVLYQHRDPFKRYDVIDLDPYGGASPFIDGAVQAVSDGGLLCVTCTDLGVLAGTNYTETCFAKYGGHPAKAEFCHEVALRLVLSTLSNSAARYKRHIVPMVSLSIDYYLRVFVRVYSSAAEVKLVASKTSLAYICSGCQSTYTQSLGRVVTTGPKGNKKFSVNTGPPVNQHCEHCDGRFHVAGPMWGKELHSVPFIERMLKHVKDASALYKTQPRILGMLTVCKEEIDAPFYYTANGLSGTVHSTSIPLLKINSALLHQGYKVSGSHASQGSIKTDAPPSAVWDVMRSWVKLNPVKNIRPGSPADKILAVEPKTIANFEMHPDAQSESRKTNLVRYQQNPTKNWGPQARAGGGNKRKAGDDGANTAEGSKSAKLENKAESPASEEPSAAGKTSE</sequence>
<evidence type="ECO:0000256" key="4">
    <source>
        <dbReference type="ARBA" id="ARBA00022691"/>
    </source>
</evidence>
<comment type="caution">
    <text evidence="11">The sequence shown here is derived from an EMBL/GenBank/DDBJ whole genome shotgun (WGS) entry which is preliminary data.</text>
</comment>
<dbReference type="Pfam" id="PF02005">
    <property type="entry name" value="TRM"/>
    <property type="match status" value="1"/>
</dbReference>
<accession>A0A9P6UXT2</accession>
<keyword evidence="6 9" id="KW-0694">RNA-binding</keyword>
<evidence type="ECO:0000313" key="11">
    <source>
        <dbReference type="EMBL" id="KAG0324280.1"/>
    </source>
</evidence>
<evidence type="ECO:0000256" key="8">
    <source>
        <dbReference type="ARBA" id="ARBA00051897"/>
    </source>
</evidence>
<dbReference type="EC" id="2.1.1.216" evidence="7 9"/>
<keyword evidence="5 9" id="KW-0819">tRNA processing</keyword>
<dbReference type="Gene3D" id="3.30.56.70">
    <property type="entry name" value="N2,N2-dimethylguanosine tRNA methyltransferase, C-terminal domain"/>
    <property type="match status" value="1"/>
</dbReference>
<dbReference type="OrthoDB" id="6349953at2759"/>
<evidence type="ECO:0000256" key="9">
    <source>
        <dbReference type="PROSITE-ProRule" id="PRU00958"/>
    </source>
</evidence>
<feature type="region of interest" description="Disordered" evidence="10">
    <location>
        <begin position="506"/>
        <end position="562"/>
    </location>
</feature>
<comment type="similarity">
    <text evidence="9">Belongs to the class I-like SAM-binding methyltransferase superfamily. Trm1 family.</text>
</comment>
<feature type="compositionally biased region" description="Basic and acidic residues" evidence="10">
    <location>
        <begin position="71"/>
        <end position="96"/>
    </location>
</feature>
<reference evidence="11" key="1">
    <citation type="journal article" date="2020" name="Fungal Divers.">
        <title>Resolving the Mortierellaceae phylogeny through synthesis of multi-gene phylogenetics and phylogenomics.</title>
        <authorList>
            <person name="Vandepol N."/>
            <person name="Liber J."/>
            <person name="Desiro A."/>
            <person name="Na H."/>
            <person name="Kennedy M."/>
            <person name="Barry K."/>
            <person name="Grigoriev I.V."/>
            <person name="Miller A.N."/>
            <person name="O'Donnell K."/>
            <person name="Stajich J.E."/>
            <person name="Bonito G."/>
        </authorList>
    </citation>
    <scope>NUCLEOTIDE SEQUENCE</scope>
    <source>
        <strain evidence="11">REB-010B</strain>
    </source>
</reference>
<evidence type="ECO:0000256" key="10">
    <source>
        <dbReference type="SAM" id="MobiDB-lite"/>
    </source>
</evidence>
<dbReference type="InterPro" id="IPR002905">
    <property type="entry name" value="Trm1"/>
</dbReference>
<keyword evidence="1 9" id="KW-0820">tRNA-binding</keyword>
<protein>
    <recommendedName>
        <fullName evidence="7 9">tRNA (guanine(26)-N(2))-dimethyltransferase</fullName>
        <ecNumber evidence="7 9">2.1.1.216</ecNumber>
    </recommendedName>
</protein>
<dbReference type="GO" id="GO:0160104">
    <property type="term" value="F:tRNA (guanine(26)-N2)-dimethyltransferase activity"/>
    <property type="evidence" value="ECO:0007669"/>
    <property type="project" value="UniProtKB-UniRule"/>
</dbReference>
<dbReference type="PANTHER" id="PTHR10631">
    <property type="entry name" value="N 2 ,N 2 -DIMETHYLGUANOSINE TRNA METHYLTRANSFERASE"/>
    <property type="match status" value="1"/>
</dbReference>
<dbReference type="GO" id="GO:0000049">
    <property type="term" value="F:tRNA binding"/>
    <property type="evidence" value="ECO:0007669"/>
    <property type="project" value="UniProtKB-UniRule"/>
</dbReference>
<name>A0A9P6UXT2_9FUNG</name>
<dbReference type="InterPro" id="IPR029063">
    <property type="entry name" value="SAM-dependent_MTases_sf"/>
</dbReference>
<dbReference type="Gene3D" id="3.40.50.150">
    <property type="entry name" value="Vaccinia Virus protein VP39"/>
    <property type="match status" value="1"/>
</dbReference>
<feature type="compositionally biased region" description="Low complexity" evidence="10">
    <location>
        <begin position="547"/>
        <end position="562"/>
    </location>
</feature>